<feature type="domain" description="HTH luxR-type" evidence="4">
    <location>
        <begin position="3"/>
        <end position="69"/>
    </location>
</feature>
<organism evidence="5 6">
    <name type="scientific">Pseudonocardia acidicola</name>
    <dbReference type="NCBI Taxonomy" id="2724939"/>
    <lineage>
        <taxon>Bacteria</taxon>
        <taxon>Bacillati</taxon>
        <taxon>Actinomycetota</taxon>
        <taxon>Actinomycetes</taxon>
        <taxon>Pseudonocardiales</taxon>
        <taxon>Pseudonocardiaceae</taxon>
        <taxon>Pseudonocardia</taxon>
    </lineage>
</organism>
<evidence type="ECO:0000256" key="2">
    <source>
        <dbReference type="ARBA" id="ARBA00023125"/>
    </source>
</evidence>
<dbReference type="PANTHER" id="PTHR44688:SF16">
    <property type="entry name" value="DNA-BINDING TRANSCRIPTIONAL ACTIVATOR DEVR_DOSR"/>
    <property type="match status" value="1"/>
</dbReference>
<dbReference type="CDD" id="cd06170">
    <property type="entry name" value="LuxR_C_like"/>
    <property type="match status" value="1"/>
</dbReference>
<evidence type="ECO:0000256" key="1">
    <source>
        <dbReference type="ARBA" id="ARBA00023015"/>
    </source>
</evidence>
<evidence type="ECO:0000313" key="5">
    <source>
        <dbReference type="EMBL" id="NMH96280.1"/>
    </source>
</evidence>
<evidence type="ECO:0000256" key="3">
    <source>
        <dbReference type="ARBA" id="ARBA00023163"/>
    </source>
</evidence>
<keyword evidence="6" id="KW-1185">Reference proteome</keyword>
<accession>A0ABX1S3Z0</accession>
<dbReference type="InterPro" id="IPR016032">
    <property type="entry name" value="Sig_transdc_resp-reg_C-effctor"/>
</dbReference>
<evidence type="ECO:0000259" key="4">
    <source>
        <dbReference type="PROSITE" id="PS50043"/>
    </source>
</evidence>
<evidence type="ECO:0000313" key="6">
    <source>
        <dbReference type="Proteomes" id="UP000820669"/>
    </source>
</evidence>
<gene>
    <name evidence="5" type="ORF">HF526_02915</name>
</gene>
<dbReference type="SMART" id="SM00421">
    <property type="entry name" value="HTH_LUXR"/>
    <property type="match status" value="1"/>
</dbReference>
<proteinExistence type="predicted"/>
<dbReference type="SUPFAM" id="SSF46894">
    <property type="entry name" value="C-terminal effector domain of the bipartite response regulators"/>
    <property type="match status" value="1"/>
</dbReference>
<keyword evidence="2" id="KW-0238">DNA-binding</keyword>
<dbReference type="EMBL" id="JAAXLA010000003">
    <property type="protein sequence ID" value="NMH96280.1"/>
    <property type="molecule type" value="Genomic_DNA"/>
</dbReference>
<name>A0ABX1S3Z0_9PSEU</name>
<dbReference type="Pfam" id="PF00196">
    <property type="entry name" value="GerE"/>
    <property type="match status" value="1"/>
</dbReference>
<dbReference type="InterPro" id="IPR000792">
    <property type="entry name" value="Tscrpt_reg_LuxR_C"/>
</dbReference>
<reference evidence="5 6" key="1">
    <citation type="submission" date="2020-04" db="EMBL/GenBank/DDBJ databases">
        <authorList>
            <person name="Klaysubun C."/>
            <person name="Duangmal K."/>
            <person name="Lipun K."/>
        </authorList>
    </citation>
    <scope>NUCLEOTIDE SEQUENCE [LARGE SCALE GENOMIC DNA]</scope>
    <source>
        <strain evidence="5 6">K10HN5</strain>
    </source>
</reference>
<dbReference type="RefSeq" id="WP_169379641.1">
    <property type="nucleotide sequence ID" value="NZ_JAAXLA010000003.1"/>
</dbReference>
<dbReference type="PROSITE" id="PS50043">
    <property type="entry name" value="HTH_LUXR_2"/>
    <property type="match status" value="1"/>
</dbReference>
<protein>
    <submittedName>
        <fullName evidence="5">Response regulator transcription factor</fullName>
    </submittedName>
</protein>
<dbReference type="Gene3D" id="1.10.10.10">
    <property type="entry name" value="Winged helix-like DNA-binding domain superfamily/Winged helix DNA-binding domain"/>
    <property type="match status" value="1"/>
</dbReference>
<comment type="caution">
    <text evidence="5">The sequence shown here is derived from an EMBL/GenBank/DDBJ whole genome shotgun (WGS) entry which is preliminary data.</text>
</comment>
<dbReference type="PRINTS" id="PR00038">
    <property type="entry name" value="HTHLUXR"/>
</dbReference>
<sequence length="75" mass="8104">MLERRPLPCGLTERELDVLTLIARGLSNRAIGLMLRASPRTIGTHVGHLLLKTGLANRAALASYAMENAVVRLGL</sequence>
<keyword evidence="3" id="KW-0804">Transcription</keyword>
<keyword evidence="1" id="KW-0805">Transcription regulation</keyword>
<dbReference type="PANTHER" id="PTHR44688">
    <property type="entry name" value="DNA-BINDING TRANSCRIPTIONAL ACTIVATOR DEVR_DOSR"/>
    <property type="match status" value="1"/>
</dbReference>
<dbReference type="Proteomes" id="UP000820669">
    <property type="component" value="Unassembled WGS sequence"/>
</dbReference>
<dbReference type="InterPro" id="IPR036388">
    <property type="entry name" value="WH-like_DNA-bd_sf"/>
</dbReference>